<keyword evidence="2" id="KW-1185">Reference proteome</keyword>
<dbReference type="EMBL" id="REGN01001795">
    <property type="protein sequence ID" value="RNA32471.1"/>
    <property type="molecule type" value="Genomic_DNA"/>
</dbReference>
<comment type="caution">
    <text evidence="1">The sequence shown here is derived from an EMBL/GenBank/DDBJ whole genome shotgun (WGS) entry which is preliminary data.</text>
</comment>
<dbReference type="OrthoDB" id="10621337at2759"/>
<dbReference type="AlphaFoldDB" id="A0A3M7S9M6"/>
<reference evidence="1 2" key="1">
    <citation type="journal article" date="2018" name="Sci. Rep.">
        <title>Genomic signatures of local adaptation to the degree of environmental predictability in rotifers.</title>
        <authorList>
            <person name="Franch-Gras L."/>
            <person name="Hahn C."/>
            <person name="Garcia-Roger E.M."/>
            <person name="Carmona M.J."/>
            <person name="Serra M."/>
            <person name="Gomez A."/>
        </authorList>
    </citation>
    <scope>NUCLEOTIDE SEQUENCE [LARGE SCALE GENOMIC DNA]</scope>
    <source>
        <strain evidence="1">HYR1</strain>
    </source>
</reference>
<dbReference type="Gene3D" id="1.10.10.60">
    <property type="entry name" value="Homeodomain-like"/>
    <property type="match status" value="2"/>
</dbReference>
<proteinExistence type="predicted"/>
<evidence type="ECO:0000313" key="2">
    <source>
        <dbReference type="Proteomes" id="UP000276133"/>
    </source>
</evidence>
<accession>A0A3M7S9M6</accession>
<protein>
    <submittedName>
        <fullName evidence="1">Uncharacterized protein</fullName>
    </submittedName>
</protein>
<evidence type="ECO:0000313" key="1">
    <source>
        <dbReference type="EMBL" id="RNA32471.1"/>
    </source>
</evidence>
<name>A0A3M7S9M6_BRAPC</name>
<gene>
    <name evidence="1" type="ORF">BpHYR1_004481</name>
</gene>
<sequence>MNLEKKRLNISQKIEIVQYAQANPKETHVFIAAKFAKKFGFKHITKQTMSRLFNPQYIKKLLHSDDADSTFKNLKECHHPELERCLFIWFNQAQSDIIINDKMLMEKAQEFGQMLESWREVSKGEISEWFKKFEYTPMEYIDIDSQEPINDNFTDCEIFEMVTSIENLEDVDDSEKEKEDTVRDVSNKEAIVCYEKLFSYFETHSSDSESYENFYLKLKKSRISNNETKLSRLIFSFPKRVSIIENSLNFFIKNED</sequence>
<dbReference type="InterPro" id="IPR009057">
    <property type="entry name" value="Homeodomain-like_sf"/>
</dbReference>
<dbReference type="Proteomes" id="UP000276133">
    <property type="component" value="Unassembled WGS sequence"/>
</dbReference>
<dbReference type="SUPFAM" id="SSF46689">
    <property type="entry name" value="Homeodomain-like"/>
    <property type="match status" value="1"/>
</dbReference>
<organism evidence="1 2">
    <name type="scientific">Brachionus plicatilis</name>
    <name type="common">Marine rotifer</name>
    <name type="synonym">Brachionus muelleri</name>
    <dbReference type="NCBI Taxonomy" id="10195"/>
    <lineage>
        <taxon>Eukaryota</taxon>
        <taxon>Metazoa</taxon>
        <taxon>Spiralia</taxon>
        <taxon>Gnathifera</taxon>
        <taxon>Rotifera</taxon>
        <taxon>Eurotatoria</taxon>
        <taxon>Monogononta</taxon>
        <taxon>Pseudotrocha</taxon>
        <taxon>Ploima</taxon>
        <taxon>Brachionidae</taxon>
        <taxon>Brachionus</taxon>
    </lineage>
</organism>